<sequence>MNIFVLGADRNGALNQTTRSIHGIFPLWNVVPIQSGQMEKLNLGIAASDSAFCMTIRAGSILLPAFRLHWEQMEQKLQEGLGWIQFLPAEEDKEYLDTFRSGEIGPVLWNISLMRSAPFPGSEWLPFDTYVEVFAINQMGLYCNGLNMWLDNVWKPEKSKQIGWKRKEAEWKLVSPLLNYHKQTDQCTTPLVSVLMAVYNDEKYLKWAVHSITCQTFKDWELIIIDDGSDVIAKNLMAELVCGERIRVVRQDNNLGKAHALNIGLSHVRGKWVLELDADDWLTPECIEILHNATKSASNEVAFVYGNYYEWMEQRDGSLSLSSPRIFNPSMSERELLQRATPLAPRFYRTESLRDISGWYVSDPSNGRLYEDMLLILRLMNHFETKHVNKLLYHRRVRSSSITRNYNHQYEQWSEWAQHFNKLK</sequence>
<protein>
    <submittedName>
        <fullName evidence="2">Glycosyltransferase</fullName>
    </submittedName>
</protein>
<dbReference type="EMBL" id="BAVZ01000004">
    <property type="protein sequence ID" value="GAF07774.1"/>
    <property type="molecule type" value="Genomic_DNA"/>
</dbReference>
<dbReference type="RefSeq" id="WP_052020132.1">
    <property type="nucleotide sequence ID" value="NZ_BAVZ01000004.1"/>
</dbReference>
<dbReference type="Gene3D" id="3.90.550.10">
    <property type="entry name" value="Spore Coat Polysaccharide Biosynthesis Protein SpsA, Chain A"/>
    <property type="match status" value="1"/>
</dbReference>
<evidence type="ECO:0000313" key="2">
    <source>
        <dbReference type="EMBL" id="GAF07774.1"/>
    </source>
</evidence>
<dbReference type="PANTHER" id="PTHR43685:SF2">
    <property type="entry name" value="GLYCOSYLTRANSFERASE 2-LIKE DOMAIN-CONTAINING PROTEIN"/>
    <property type="match status" value="1"/>
</dbReference>
<feature type="domain" description="Glycosyltransferase 2-like" evidence="1">
    <location>
        <begin position="193"/>
        <end position="316"/>
    </location>
</feature>
<keyword evidence="3" id="KW-1185">Reference proteome</keyword>
<comment type="caution">
    <text evidence="2">The sequence shown here is derived from an EMBL/GenBank/DDBJ whole genome shotgun (WGS) entry which is preliminary data.</text>
</comment>
<dbReference type="Pfam" id="PF00535">
    <property type="entry name" value="Glycos_transf_2"/>
    <property type="match status" value="1"/>
</dbReference>
<proteinExistence type="predicted"/>
<dbReference type="InterPro" id="IPR029044">
    <property type="entry name" value="Nucleotide-diphossugar_trans"/>
</dbReference>
<dbReference type="PANTHER" id="PTHR43685">
    <property type="entry name" value="GLYCOSYLTRANSFERASE"/>
    <property type="match status" value="1"/>
</dbReference>
<organism evidence="2 3">
    <name type="scientific">Paenibacillus pini JCM 16418</name>
    <dbReference type="NCBI Taxonomy" id="1236976"/>
    <lineage>
        <taxon>Bacteria</taxon>
        <taxon>Bacillati</taxon>
        <taxon>Bacillota</taxon>
        <taxon>Bacilli</taxon>
        <taxon>Bacillales</taxon>
        <taxon>Paenibacillaceae</taxon>
        <taxon>Paenibacillus</taxon>
    </lineage>
</organism>
<reference evidence="2 3" key="1">
    <citation type="journal article" date="2014" name="Genome Announc.">
        <title>Draft Genome Sequence of Paenibacillus pini JCM 16418T, Isolated from the Rhizosphere of Pine Tree.</title>
        <authorList>
            <person name="Yuki M."/>
            <person name="Oshima K."/>
            <person name="Suda W."/>
            <person name="Oshida Y."/>
            <person name="Kitamura K."/>
            <person name="Iida Y."/>
            <person name="Hattori M."/>
            <person name="Ohkuma M."/>
        </authorList>
    </citation>
    <scope>NUCLEOTIDE SEQUENCE [LARGE SCALE GENOMIC DNA]</scope>
    <source>
        <strain evidence="2 3">JCM 16418</strain>
    </source>
</reference>
<name>W7YZH2_9BACL</name>
<dbReference type="GO" id="GO:0016740">
    <property type="term" value="F:transferase activity"/>
    <property type="evidence" value="ECO:0007669"/>
    <property type="project" value="UniProtKB-KW"/>
</dbReference>
<dbReference type="InterPro" id="IPR001173">
    <property type="entry name" value="Glyco_trans_2-like"/>
</dbReference>
<dbReference type="InterPro" id="IPR050834">
    <property type="entry name" value="Glycosyltransf_2"/>
</dbReference>
<accession>W7YZH2</accession>
<dbReference type="SUPFAM" id="SSF53448">
    <property type="entry name" value="Nucleotide-diphospho-sugar transferases"/>
    <property type="match status" value="1"/>
</dbReference>
<dbReference type="AlphaFoldDB" id="W7YZH2"/>
<gene>
    <name evidence="2" type="ORF">JCM16418_1802</name>
</gene>
<keyword evidence="2" id="KW-0808">Transferase</keyword>
<dbReference type="Proteomes" id="UP000019364">
    <property type="component" value="Unassembled WGS sequence"/>
</dbReference>
<evidence type="ECO:0000259" key="1">
    <source>
        <dbReference type="Pfam" id="PF00535"/>
    </source>
</evidence>
<dbReference type="STRING" id="1236976.JCM16418_1802"/>
<evidence type="ECO:0000313" key="3">
    <source>
        <dbReference type="Proteomes" id="UP000019364"/>
    </source>
</evidence>
<dbReference type="eggNOG" id="COG0463">
    <property type="taxonomic scope" value="Bacteria"/>
</dbReference>
<dbReference type="CDD" id="cd00761">
    <property type="entry name" value="Glyco_tranf_GTA_type"/>
    <property type="match status" value="1"/>
</dbReference>